<protein>
    <submittedName>
        <fullName evidence="1">Uncharacterized protein</fullName>
    </submittedName>
</protein>
<sequence>MPRRVIKKEQQDPSPTPTPTSAHAPASIASHTMGPPSRKRLREDAIDAQSAAVSFIRSHAPSAETCRRGHDDDQEPMFLELRARPGGGPTGSPQSSQNADTSFAHQSFAHPTFTNIGVKLRELNNTVGSLQQLGVCYVAELPELVLVGDQSAGKSSLMSGLARVDLPRSAGVGTRCPLHIRLINSSNAHWSCTVALQLDYDFEPKGKIKKSDVTATNQFPPWVKKSHRDIKIFKTIFDPSEIEEVLRWAQVAILNPKNDHELYIPGDGAIAKGGDLSEATRVAAAQFSPNIISLEIKGPELPGLSFYDLPGVFLSPDQEEDEYIVKVVRNLTRHYIQRKGAIIMWALPMNADPENSISLGIIREAKASDRTIGIMTKADKLALENEAQWLAMFREEKQSVGHGFFATSRPPDKPLETAAKWEQLFFSREVDSWPAEFEEFKDRCGVELLGEYISTQLGKAFEQSLPSIKAKVYTRLDKIRNQLADLPEIPENVEHEVKKSLYQFLGRMKTAMKDSEFSSEWSSLNNQFRDIIMKIKPTCRVKEPAAQTIDLSDADTEVSTVTPSKRPRPSDSTMRPTPGKCPRQENEMPTTPVKQESFTAGSLFRASPAIGTGLAEMHSPFAGFRNLGRLAMDIQDIRTQVRKKQRPGMPRDLVPDEVREAMCLDAVKKWQGPLETYIDKTAELLERVTNQALEESIGVLRRRLIFRECQIHLKEFIDKIVASQRGRLADMYRSETYQMYVLNEDSFSRYKAQELDQLRRARAIYRLKAVALIQWNYEIKNLADMSDDDRSREQKIFTQQLPKIGNDPYETEIEVAAFVRGYYLTAATRFVEGVTMNVNSHLFRIIGSTELDFFMDQQLGLGRAPLNVYEHLMEEDDKTASLREQLKSEIDKLSQAMTSINALECSPDGGSGSETILPASIIDLDDDMEEGF</sequence>
<evidence type="ECO:0000313" key="2">
    <source>
        <dbReference type="Proteomes" id="UP001143856"/>
    </source>
</evidence>
<name>A0ACC1NP79_9PEZI</name>
<dbReference type="EMBL" id="JAPDGR010001697">
    <property type="protein sequence ID" value="KAJ2980321.1"/>
    <property type="molecule type" value="Genomic_DNA"/>
</dbReference>
<comment type="caution">
    <text evidence="1">The sequence shown here is derived from an EMBL/GenBank/DDBJ whole genome shotgun (WGS) entry which is preliminary data.</text>
</comment>
<evidence type="ECO:0000313" key="1">
    <source>
        <dbReference type="EMBL" id="KAJ2980321.1"/>
    </source>
</evidence>
<organism evidence="1 2">
    <name type="scientific">Xylaria curta</name>
    <dbReference type="NCBI Taxonomy" id="42375"/>
    <lineage>
        <taxon>Eukaryota</taxon>
        <taxon>Fungi</taxon>
        <taxon>Dikarya</taxon>
        <taxon>Ascomycota</taxon>
        <taxon>Pezizomycotina</taxon>
        <taxon>Sordariomycetes</taxon>
        <taxon>Xylariomycetidae</taxon>
        <taxon>Xylariales</taxon>
        <taxon>Xylariaceae</taxon>
        <taxon>Xylaria</taxon>
    </lineage>
</organism>
<accession>A0ACC1NP79</accession>
<reference evidence="1" key="1">
    <citation type="submission" date="2022-10" db="EMBL/GenBank/DDBJ databases">
        <title>Genome Sequence of Xylaria curta.</title>
        <authorList>
            <person name="Buettner E."/>
        </authorList>
    </citation>
    <scope>NUCLEOTIDE SEQUENCE</scope>
    <source>
        <strain evidence="1">Babe10</strain>
    </source>
</reference>
<proteinExistence type="predicted"/>
<keyword evidence="2" id="KW-1185">Reference proteome</keyword>
<gene>
    <name evidence="1" type="ORF">NUW58_g6973</name>
</gene>
<dbReference type="Proteomes" id="UP001143856">
    <property type="component" value="Unassembled WGS sequence"/>
</dbReference>